<sequence length="339" mass="35494">MTCGINNSRVLLAHGDGGLLSREMVRDIFLKYFNNPLLGQLSDAAVFRLKGEKVATTIDAFVVDPVFFPGGDIGKLAVCGTVNDLAVSGARPVYLNASFIIEEGLLLTDLEKIAAAMAEACVEAGVAIVAGDTKVVPRGHADKIFITTSGVGIVPDGLDLGYHRPEPGDVVIVNGSMGNHGLTVLTAREALGLEGALKSDCAPLNHTIFHLLSGCPGVKLMRDLTRGGLASAAKEIAESCGMDMLIKETAVPVDREVRGAAEMLGLDPFYLANEGKFLAVVTAGEADKALELLHESIYGRDAVIIGEVRAGRGSVYLQTALGGTKFLDLLAGAPLPRIC</sequence>
<dbReference type="InterPro" id="IPR016188">
    <property type="entry name" value="PurM-like_N"/>
</dbReference>
<dbReference type="AlphaFoldDB" id="A0A1I2TW79"/>
<comment type="similarity">
    <text evidence="1">Belongs to the HypE family.</text>
</comment>
<dbReference type="GO" id="GO:0051604">
    <property type="term" value="P:protein maturation"/>
    <property type="evidence" value="ECO:0007669"/>
    <property type="project" value="TreeGrafter"/>
</dbReference>
<dbReference type="SUPFAM" id="SSF55326">
    <property type="entry name" value="PurM N-terminal domain-like"/>
    <property type="match status" value="1"/>
</dbReference>
<dbReference type="InterPro" id="IPR036921">
    <property type="entry name" value="PurM-like_N_sf"/>
</dbReference>
<dbReference type="OrthoDB" id="9801934at2"/>
<keyword evidence="5" id="KW-1185">Reference proteome</keyword>
<dbReference type="Pfam" id="PF02769">
    <property type="entry name" value="AIRS_C"/>
    <property type="match status" value="1"/>
</dbReference>
<dbReference type="STRING" id="341036.SAMN05660649_02373"/>
<dbReference type="Gene3D" id="3.30.1330.10">
    <property type="entry name" value="PurM-like, N-terminal domain"/>
    <property type="match status" value="1"/>
</dbReference>
<dbReference type="PANTHER" id="PTHR30303:SF0">
    <property type="entry name" value="CARBAMOYL DEHYDRATASE HYPE"/>
    <property type="match status" value="1"/>
</dbReference>
<reference evidence="5" key="1">
    <citation type="submission" date="2016-10" db="EMBL/GenBank/DDBJ databases">
        <authorList>
            <person name="Varghese N."/>
            <person name="Submissions S."/>
        </authorList>
    </citation>
    <scope>NUCLEOTIDE SEQUENCE [LARGE SCALE GENOMIC DNA]</scope>
    <source>
        <strain evidence="5">DSM 17038</strain>
    </source>
</reference>
<proteinExistence type="inferred from homology"/>
<dbReference type="Gene3D" id="3.90.650.10">
    <property type="entry name" value="PurM-like C-terminal domain"/>
    <property type="match status" value="1"/>
</dbReference>
<dbReference type="SUPFAM" id="SSF56042">
    <property type="entry name" value="PurM C-terminal domain-like"/>
    <property type="match status" value="1"/>
</dbReference>
<organism evidence="4 5">
    <name type="scientific">Desulfotruncus arcticus DSM 17038</name>
    <dbReference type="NCBI Taxonomy" id="1121424"/>
    <lineage>
        <taxon>Bacteria</taxon>
        <taxon>Bacillati</taxon>
        <taxon>Bacillota</taxon>
        <taxon>Clostridia</taxon>
        <taxon>Eubacteriales</taxon>
        <taxon>Desulfallaceae</taxon>
        <taxon>Desulfotruncus</taxon>
    </lineage>
</organism>
<gene>
    <name evidence="4" type="ORF">SAMN05660649_02373</name>
</gene>
<accession>A0A1I2TW79</accession>
<dbReference type="NCBIfam" id="TIGR02124">
    <property type="entry name" value="hypE"/>
    <property type="match status" value="1"/>
</dbReference>
<dbReference type="Proteomes" id="UP000199337">
    <property type="component" value="Unassembled WGS sequence"/>
</dbReference>
<dbReference type="InterPro" id="IPR010918">
    <property type="entry name" value="PurM-like_C_dom"/>
</dbReference>
<dbReference type="PIRSF" id="PIRSF005644">
    <property type="entry name" value="Hdrgns_mtr_HypE"/>
    <property type="match status" value="1"/>
</dbReference>
<dbReference type="InterPro" id="IPR036676">
    <property type="entry name" value="PurM-like_C_sf"/>
</dbReference>
<evidence type="ECO:0000256" key="1">
    <source>
        <dbReference type="ARBA" id="ARBA00006243"/>
    </source>
</evidence>
<feature type="domain" description="PurM-like N-terminal" evidence="2">
    <location>
        <begin position="42"/>
        <end position="154"/>
    </location>
</feature>
<evidence type="ECO:0000259" key="2">
    <source>
        <dbReference type="Pfam" id="PF00586"/>
    </source>
</evidence>
<protein>
    <submittedName>
        <fullName evidence="4">Hydrogenase maturation protein, carbamoyl dehydratase HypE</fullName>
    </submittedName>
</protein>
<name>A0A1I2TW79_9FIRM</name>
<evidence type="ECO:0000313" key="5">
    <source>
        <dbReference type="Proteomes" id="UP000199337"/>
    </source>
</evidence>
<dbReference type="CDD" id="cd02197">
    <property type="entry name" value="HypE"/>
    <property type="match status" value="1"/>
</dbReference>
<feature type="domain" description="PurM-like C-terminal" evidence="3">
    <location>
        <begin position="166"/>
        <end position="314"/>
    </location>
</feature>
<evidence type="ECO:0000259" key="3">
    <source>
        <dbReference type="Pfam" id="PF02769"/>
    </source>
</evidence>
<dbReference type="RefSeq" id="WP_092471584.1">
    <property type="nucleotide sequence ID" value="NZ_FOOX01000008.1"/>
</dbReference>
<evidence type="ECO:0000313" key="4">
    <source>
        <dbReference type="EMBL" id="SFG69138.1"/>
    </source>
</evidence>
<dbReference type="InterPro" id="IPR011854">
    <property type="entry name" value="HypE"/>
</dbReference>
<dbReference type="EMBL" id="FOOX01000008">
    <property type="protein sequence ID" value="SFG69138.1"/>
    <property type="molecule type" value="Genomic_DNA"/>
</dbReference>
<dbReference type="PANTHER" id="PTHR30303">
    <property type="entry name" value="HYDROGENASE ISOENZYMES FORMATION PROTEIN HYPE"/>
    <property type="match status" value="1"/>
</dbReference>
<dbReference type="Pfam" id="PF00586">
    <property type="entry name" value="AIRS"/>
    <property type="match status" value="1"/>
</dbReference>